<dbReference type="AlphaFoldDB" id="A0A1G2C573"/>
<dbReference type="Proteomes" id="UP000176648">
    <property type="component" value="Unassembled WGS sequence"/>
</dbReference>
<name>A0A1G2C573_9BACT</name>
<feature type="region of interest" description="Disordered" evidence="1">
    <location>
        <begin position="35"/>
        <end position="57"/>
    </location>
</feature>
<evidence type="ECO:0008006" key="5">
    <source>
        <dbReference type="Google" id="ProtNLM"/>
    </source>
</evidence>
<dbReference type="EMBL" id="MHKU01000028">
    <property type="protein sequence ID" value="OGY96562.1"/>
    <property type="molecule type" value="Genomic_DNA"/>
</dbReference>
<protein>
    <recommendedName>
        <fullName evidence="5">PsbP C-terminal domain-containing protein</fullName>
    </recommendedName>
</protein>
<organism evidence="3 4">
    <name type="scientific">Candidatus Liptonbacteria bacterium GWB1_49_6</name>
    <dbReference type="NCBI Taxonomy" id="1798644"/>
    <lineage>
        <taxon>Bacteria</taxon>
        <taxon>Candidatus Liptoniibacteriota</taxon>
    </lineage>
</organism>
<gene>
    <name evidence="3" type="ORF">A2122_02540</name>
</gene>
<keyword evidence="2" id="KW-0812">Transmembrane</keyword>
<evidence type="ECO:0000313" key="3">
    <source>
        <dbReference type="EMBL" id="OGY96562.1"/>
    </source>
</evidence>
<sequence length="187" mass="20798">MNEKGFTSIVLIVFVVVVAGVVGYVALFKKPVSPVATDQQPTNSQGTQTSTTPLPLPPSNEMATWSIYSNATYKYQFKYPPEFEKHTETAEKVFLRQKLNQRTTFNVFVNPEVGLEGYDIYKSPKSVVVDGVASQISFGKSSDGQLFINTSIDRGGNSYLIYAVAYGDQIETEKMFSDILSTFKFLK</sequence>
<reference evidence="3 4" key="1">
    <citation type="journal article" date="2016" name="Nat. Commun.">
        <title>Thousands of microbial genomes shed light on interconnected biogeochemical processes in an aquifer system.</title>
        <authorList>
            <person name="Anantharaman K."/>
            <person name="Brown C.T."/>
            <person name="Hug L.A."/>
            <person name="Sharon I."/>
            <person name="Castelle C.J."/>
            <person name="Probst A.J."/>
            <person name="Thomas B.C."/>
            <person name="Singh A."/>
            <person name="Wilkins M.J."/>
            <person name="Karaoz U."/>
            <person name="Brodie E.L."/>
            <person name="Williams K.H."/>
            <person name="Hubbard S.S."/>
            <person name="Banfield J.F."/>
        </authorList>
    </citation>
    <scope>NUCLEOTIDE SEQUENCE [LARGE SCALE GENOMIC DNA]</scope>
</reference>
<keyword evidence="2" id="KW-1133">Transmembrane helix</keyword>
<comment type="caution">
    <text evidence="3">The sequence shown here is derived from an EMBL/GenBank/DDBJ whole genome shotgun (WGS) entry which is preliminary data.</text>
</comment>
<feature type="compositionally biased region" description="Polar residues" evidence="1">
    <location>
        <begin position="36"/>
        <end position="46"/>
    </location>
</feature>
<evidence type="ECO:0000256" key="2">
    <source>
        <dbReference type="SAM" id="Phobius"/>
    </source>
</evidence>
<dbReference type="STRING" id="1798644.A2122_02540"/>
<accession>A0A1G2C573</accession>
<evidence type="ECO:0000313" key="4">
    <source>
        <dbReference type="Proteomes" id="UP000176648"/>
    </source>
</evidence>
<keyword evidence="2" id="KW-0472">Membrane</keyword>
<feature type="transmembrane region" description="Helical" evidence="2">
    <location>
        <begin position="6"/>
        <end position="27"/>
    </location>
</feature>
<proteinExistence type="predicted"/>
<evidence type="ECO:0000256" key="1">
    <source>
        <dbReference type="SAM" id="MobiDB-lite"/>
    </source>
</evidence>